<evidence type="ECO:0000256" key="2">
    <source>
        <dbReference type="SAM" id="Phobius"/>
    </source>
</evidence>
<feature type="transmembrane region" description="Helical" evidence="2">
    <location>
        <begin position="340"/>
        <end position="361"/>
    </location>
</feature>
<dbReference type="Pfam" id="PF07693">
    <property type="entry name" value="KAP_NTPase"/>
    <property type="match status" value="1"/>
</dbReference>
<keyword evidence="2" id="KW-0812">Transmembrane</keyword>
<keyword evidence="2" id="KW-0472">Membrane</keyword>
<evidence type="ECO:0000259" key="3">
    <source>
        <dbReference type="Pfam" id="PF07693"/>
    </source>
</evidence>
<dbReference type="Proteomes" id="UP000226079">
    <property type="component" value="Unassembled WGS sequence"/>
</dbReference>
<sequence length="733" mass="80109">MSDGHTPQMAQTVGSDEQTRVENGEHPGSAPVPEDLGEVWLNIRSLVKVMLAEPPLSAYSDEHQAIADGALQGLWALATASLALYRAVVGTGELLKSLEETLSAPLRRNRVLGIASWGLIALSVLVAALGVLLLPWSITWVRGALPILDFAEPLPVFIAAATLLVVCLIGRARLTARRLDLRDAITVSELQRDDARDEYTSALQTGVRQELNAALSRVLDSSDTVPVRVGSLQLIETRRSEVVESRAVRSVLDFINTHEASALGLAGQRGIGKTTILQHLARTTTLGGGLAVMVTVPVLYEPEALVRRIYGEFLRQARVEAGRLTLLNTDQPRVRARTSVLTATTIAGVVTAAVGTALFVSPDSFRSWFSDPVQATAITLIASGYVLALFQPIQSFARRQRRPEARSDSGASRLEQVLDEAAGLLQWTQERSYGDEISTELPARLLTSSNSASVKHTERPIGRPELAQHFRRTVEEYATRSGPNGRRVLICVDELDKIEQSSGALQLVNELKDLMHVGGTHFLLSVSEDALRGFSLRGVHVRDAVDSTFDEVFEVRGLTAAESHAVIVQRAPEFPPPLTRFCHAWSLGVPRDLLRAARHCIAVGAANKAARRQLGDLVRDVVTSDVRDAITAQLSRTGVANISRGDRELLLQSLDQVEVATLRELLGKYQERWSADAALQWRPVLGYLDYASKVLRVFGVERKYGEWRALDATGALDKSADDLVKLERQNRLI</sequence>
<evidence type="ECO:0000313" key="4">
    <source>
        <dbReference type="EMBL" id="PFG16694.1"/>
    </source>
</evidence>
<dbReference type="SUPFAM" id="SSF52540">
    <property type="entry name" value="P-loop containing nucleoside triphosphate hydrolases"/>
    <property type="match status" value="1"/>
</dbReference>
<feature type="transmembrane region" description="Helical" evidence="2">
    <location>
        <begin position="154"/>
        <end position="172"/>
    </location>
</feature>
<evidence type="ECO:0000256" key="1">
    <source>
        <dbReference type="SAM" id="MobiDB-lite"/>
    </source>
</evidence>
<keyword evidence="2" id="KW-1133">Transmembrane helix</keyword>
<comment type="caution">
    <text evidence="4">The sequence shown here is derived from an EMBL/GenBank/DDBJ whole genome shotgun (WGS) entry which is preliminary data.</text>
</comment>
<accession>A0A2A9CQI5</accession>
<protein>
    <submittedName>
        <fullName evidence="4">KAP-like P-loop domain-containing protein</fullName>
    </submittedName>
</protein>
<gene>
    <name evidence="4" type="ORF">ATK74_1246</name>
</gene>
<feature type="transmembrane region" description="Helical" evidence="2">
    <location>
        <begin position="373"/>
        <end position="393"/>
    </location>
</feature>
<evidence type="ECO:0000313" key="5">
    <source>
        <dbReference type="Proteomes" id="UP000226079"/>
    </source>
</evidence>
<proteinExistence type="predicted"/>
<feature type="domain" description="KAP NTPase" evidence="3">
    <location>
        <begin position="251"/>
        <end position="531"/>
    </location>
</feature>
<name>A0A2A9CQI5_9ACTN</name>
<dbReference type="AlphaFoldDB" id="A0A2A9CQI5"/>
<dbReference type="InterPro" id="IPR027417">
    <property type="entry name" value="P-loop_NTPase"/>
</dbReference>
<dbReference type="InterPro" id="IPR011646">
    <property type="entry name" value="KAP_P-loop"/>
</dbReference>
<feature type="transmembrane region" description="Helical" evidence="2">
    <location>
        <begin position="111"/>
        <end position="134"/>
    </location>
</feature>
<dbReference type="EMBL" id="PDJC01000001">
    <property type="protein sequence ID" value="PFG16694.1"/>
    <property type="molecule type" value="Genomic_DNA"/>
</dbReference>
<feature type="region of interest" description="Disordered" evidence="1">
    <location>
        <begin position="1"/>
        <end position="33"/>
    </location>
</feature>
<reference evidence="4 5" key="1">
    <citation type="submission" date="2017-10" db="EMBL/GenBank/DDBJ databases">
        <title>Sequencing the genomes of 1000 actinobacteria strains.</title>
        <authorList>
            <person name="Klenk H.-P."/>
        </authorList>
    </citation>
    <scope>NUCLEOTIDE SEQUENCE [LARGE SCALE GENOMIC DNA]</scope>
    <source>
        <strain evidence="4 5">DSM 15597</strain>
    </source>
</reference>
<organism evidence="4 5">
    <name type="scientific">Propionicimonas paludicola</name>
    <dbReference type="NCBI Taxonomy" id="185243"/>
    <lineage>
        <taxon>Bacteria</taxon>
        <taxon>Bacillati</taxon>
        <taxon>Actinomycetota</taxon>
        <taxon>Actinomycetes</taxon>
        <taxon>Propionibacteriales</taxon>
        <taxon>Nocardioidaceae</taxon>
        <taxon>Propionicimonas</taxon>
    </lineage>
</organism>
<dbReference type="OrthoDB" id="5150226at2"/>
<keyword evidence="5" id="KW-1185">Reference proteome</keyword>